<dbReference type="EMBL" id="SMAD01000015">
    <property type="protein sequence ID" value="TCS85023.1"/>
    <property type="molecule type" value="Genomic_DNA"/>
</dbReference>
<dbReference type="AlphaFoldDB" id="A0A4R3KLL5"/>
<reference evidence="2 3" key="1">
    <citation type="submission" date="2019-03" db="EMBL/GenBank/DDBJ databases">
        <title>Genomic Encyclopedia of Type Strains, Phase IV (KMG-IV): sequencing the most valuable type-strain genomes for metagenomic binning, comparative biology and taxonomic classification.</title>
        <authorList>
            <person name="Goeker M."/>
        </authorList>
    </citation>
    <scope>NUCLEOTIDE SEQUENCE [LARGE SCALE GENOMIC DNA]</scope>
    <source>
        <strain evidence="2 3">DSM 21100</strain>
    </source>
</reference>
<sequence>MVEVDSLGRIRFLGSYYSHEEKELNGRLNAKQLARLVRQVRSLPLDELKPSYEAGWSCAQACDIHIEYQGGVIKSCAFGFDRAPIALRIPTLITNEKYSPIIRKGIMVPRESQGGADIF</sequence>
<name>A0A4R3KLL5_9SPHI</name>
<dbReference type="Proteomes" id="UP000295807">
    <property type="component" value="Unassembled WGS sequence"/>
</dbReference>
<accession>A0A4R3KLL5</accession>
<evidence type="ECO:0000313" key="2">
    <source>
        <dbReference type="EMBL" id="TCS85023.1"/>
    </source>
</evidence>
<comment type="caution">
    <text evidence="2">The sequence shown here is derived from an EMBL/GenBank/DDBJ whole genome shotgun (WGS) entry which is preliminary data.</text>
</comment>
<organism evidence="2 3">
    <name type="scientific">Anseongella ginsenosidimutans</name>
    <dbReference type="NCBI Taxonomy" id="496056"/>
    <lineage>
        <taxon>Bacteria</taxon>
        <taxon>Pseudomonadati</taxon>
        <taxon>Bacteroidota</taxon>
        <taxon>Sphingobacteriia</taxon>
        <taxon>Sphingobacteriales</taxon>
        <taxon>Sphingobacteriaceae</taxon>
        <taxon>Anseongella</taxon>
    </lineage>
</organism>
<evidence type="ECO:0000313" key="3">
    <source>
        <dbReference type="Proteomes" id="UP000295807"/>
    </source>
</evidence>
<keyword evidence="3" id="KW-1185">Reference proteome</keyword>
<proteinExistence type="predicted"/>
<feature type="domain" description="DUF6438" evidence="1">
    <location>
        <begin position="2"/>
        <end position="78"/>
    </location>
</feature>
<gene>
    <name evidence="2" type="ORF">EDD80_1156</name>
</gene>
<protein>
    <recommendedName>
        <fullName evidence="1">DUF6438 domain-containing protein</fullName>
    </recommendedName>
</protein>
<dbReference type="InterPro" id="IPR045497">
    <property type="entry name" value="DUF6438"/>
</dbReference>
<dbReference type="Pfam" id="PF20033">
    <property type="entry name" value="DUF6438"/>
    <property type="match status" value="1"/>
</dbReference>
<evidence type="ECO:0000259" key="1">
    <source>
        <dbReference type="Pfam" id="PF20033"/>
    </source>
</evidence>